<dbReference type="SUPFAM" id="SSF50978">
    <property type="entry name" value="WD40 repeat-like"/>
    <property type="match status" value="1"/>
</dbReference>
<keyword evidence="6" id="KW-0378">Hydrolase</keyword>
<sequence length="786" mass="85845">MPSRTARSPTSSATRRPASLSRRLQSAHESPRLYHSLSQKNNSVLSLAACDQHIYSASQGDDVLVWDKTTFTLKTTLKGHTASVLALEYAPDKRWLFSASGDSSIRVWSTETFRLLFVLSPYGDTDSGDLFSLSWSPSLSTIYLGCQNTSLQWFTFTPDILQCVEKHACGSLPPQLGLNPMSLGTAILEASLASGTATPRQAHRFFDSYPRYQRRPADLNARNSARDSYPSSPSNGAPTPPSIDDTCLSSQPVQVPLAHLQVPQTNVIWSAHYGYVYCMALLPSIREGSDDPPVNDSEELRLVTGSGDATVKVWSLSSTGPSLQHTIECGQGAVLALVVRGDTVYAGCQDGYVKIWDLETRTLVRSIIVVEIWDVDPPSHSGEDPYSITEGTPSPMTSGDHTNPLVLATFKGTHTQRKNRRVLFYGHYDVIPAPTTGWSSDPFSLYALNGYLYGRGITDNKGPIMAVACAAASLLQKRALDLDLVMVIEGEEESGSGGFSETVKKHQDLIGPIDAILVSNSTWISEDSPCITYGLRGVIHCQVQISNKGADLHSGVDGGATAEPMVDMVKLLGSLIDQKKVVAIPGFYDNVRPLGDDEKQLYKVLSGVTQTPASSLSAKWREPSLTIHDIEVSGPRYSTVIPATVKSRISLRIVPDQDLNHIATSLQEYLQAEFKALQSPNSLEININHKADWWLGNLTDPWFTTLEGAIRDEWGVEPLRIREGGSIPSVPYLEKEFGCHALHLPLGQSSDQAHLPNERMSVQNLQKGKSVVERFLLGIAKVATED</sequence>
<dbReference type="InterPro" id="IPR001680">
    <property type="entry name" value="WD40_rpt"/>
</dbReference>
<feature type="region of interest" description="Disordered" evidence="8">
    <location>
        <begin position="219"/>
        <end position="246"/>
    </location>
</feature>
<comment type="caution">
    <text evidence="10">The sequence shown here is derived from an EMBL/GenBank/DDBJ whole genome shotgun (WGS) entry which is preliminary data.</text>
</comment>
<evidence type="ECO:0000256" key="2">
    <source>
        <dbReference type="ARBA" id="ARBA00022574"/>
    </source>
</evidence>
<dbReference type="PIRSF" id="PIRSF037237">
    <property type="entry name" value="Peptidase_WD_repeats_DUG2"/>
    <property type="match status" value="1"/>
</dbReference>
<dbReference type="InterPro" id="IPR002933">
    <property type="entry name" value="Peptidase_M20"/>
</dbReference>
<proteinExistence type="inferred from homology"/>
<keyword evidence="11" id="KW-1185">Reference proteome</keyword>
<dbReference type="SUPFAM" id="SSF53187">
    <property type="entry name" value="Zn-dependent exopeptidases"/>
    <property type="match status" value="1"/>
</dbReference>
<dbReference type="InterPro" id="IPR051458">
    <property type="entry name" value="Cyt/Met_Dipeptidase"/>
</dbReference>
<dbReference type="GO" id="GO:0006508">
    <property type="term" value="P:proteolysis"/>
    <property type="evidence" value="ECO:0007669"/>
    <property type="project" value="UniProtKB-KW"/>
</dbReference>
<dbReference type="GO" id="GO:0006751">
    <property type="term" value="P:glutathione catabolic process"/>
    <property type="evidence" value="ECO:0007669"/>
    <property type="project" value="InterPro"/>
</dbReference>
<dbReference type="InterPro" id="IPR036322">
    <property type="entry name" value="WD40_repeat_dom_sf"/>
</dbReference>
<dbReference type="Pfam" id="PF07687">
    <property type="entry name" value="M20_dimer"/>
    <property type="match status" value="1"/>
</dbReference>
<dbReference type="Pfam" id="PF00400">
    <property type="entry name" value="WD40"/>
    <property type="match status" value="3"/>
</dbReference>
<evidence type="ECO:0000256" key="4">
    <source>
        <dbReference type="ARBA" id="ARBA00022723"/>
    </source>
</evidence>
<dbReference type="Proteomes" id="UP001212997">
    <property type="component" value="Unassembled WGS sequence"/>
</dbReference>
<evidence type="ECO:0000256" key="8">
    <source>
        <dbReference type="SAM" id="MobiDB-lite"/>
    </source>
</evidence>
<dbReference type="PROSITE" id="PS50082">
    <property type="entry name" value="WD_REPEATS_2"/>
    <property type="match status" value="3"/>
</dbReference>
<dbReference type="GO" id="GO:0008233">
    <property type="term" value="F:peptidase activity"/>
    <property type="evidence" value="ECO:0007669"/>
    <property type="project" value="UniProtKB-KW"/>
</dbReference>
<dbReference type="PANTHER" id="PTHR43270">
    <property type="entry name" value="BETA-ALA-HIS DIPEPTIDASE"/>
    <property type="match status" value="1"/>
</dbReference>
<accession>A0AAD5YG65</accession>
<organism evidence="10 11">
    <name type="scientific">Meripilus lineatus</name>
    <dbReference type="NCBI Taxonomy" id="2056292"/>
    <lineage>
        <taxon>Eukaryota</taxon>
        <taxon>Fungi</taxon>
        <taxon>Dikarya</taxon>
        <taxon>Basidiomycota</taxon>
        <taxon>Agaricomycotina</taxon>
        <taxon>Agaricomycetes</taxon>
        <taxon>Polyporales</taxon>
        <taxon>Meripilaceae</taxon>
        <taxon>Meripilus</taxon>
    </lineage>
</organism>
<dbReference type="AlphaFoldDB" id="A0AAD5YG65"/>
<keyword evidence="5" id="KW-0677">Repeat</keyword>
<dbReference type="PRINTS" id="PR00320">
    <property type="entry name" value="GPROTEINBRPT"/>
</dbReference>
<dbReference type="PROSITE" id="PS50294">
    <property type="entry name" value="WD_REPEATS_REGION"/>
    <property type="match status" value="1"/>
</dbReference>
<keyword evidence="3" id="KW-0645">Protease</keyword>
<evidence type="ECO:0000256" key="1">
    <source>
        <dbReference type="ARBA" id="ARBA00006247"/>
    </source>
</evidence>
<evidence type="ECO:0000256" key="7">
    <source>
        <dbReference type="PROSITE-ProRule" id="PRU00221"/>
    </source>
</evidence>
<dbReference type="SMART" id="SM00320">
    <property type="entry name" value="WD40"/>
    <property type="match status" value="5"/>
</dbReference>
<evidence type="ECO:0000313" key="11">
    <source>
        <dbReference type="Proteomes" id="UP001212997"/>
    </source>
</evidence>
<feature type="repeat" description="WD" evidence="7">
    <location>
        <begin position="77"/>
        <end position="118"/>
    </location>
</feature>
<evidence type="ECO:0000259" key="9">
    <source>
        <dbReference type="Pfam" id="PF07687"/>
    </source>
</evidence>
<evidence type="ECO:0000256" key="5">
    <source>
        <dbReference type="ARBA" id="ARBA00022737"/>
    </source>
</evidence>
<feature type="repeat" description="WD" evidence="7">
    <location>
        <begin position="341"/>
        <end position="366"/>
    </location>
</feature>
<feature type="compositionally biased region" description="Polar residues" evidence="8">
    <location>
        <begin position="389"/>
        <end position="400"/>
    </location>
</feature>
<evidence type="ECO:0000313" key="10">
    <source>
        <dbReference type="EMBL" id="KAJ3483636.1"/>
    </source>
</evidence>
<dbReference type="InterPro" id="IPR011650">
    <property type="entry name" value="Peptidase_M20_dimer"/>
</dbReference>
<protein>
    <recommendedName>
        <fullName evidence="9">Peptidase M20 dimerisation domain-containing protein</fullName>
    </recommendedName>
</protein>
<keyword evidence="4" id="KW-0479">Metal-binding</keyword>
<dbReference type="EMBL" id="JANAWD010000220">
    <property type="protein sequence ID" value="KAJ3483636.1"/>
    <property type="molecule type" value="Genomic_DNA"/>
</dbReference>
<evidence type="ECO:0000256" key="6">
    <source>
        <dbReference type="ARBA" id="ARBA00022801"/>
    </source>
</evidence>
<name>A0AAD5YG65_9APHY</name>
<feature type="repeat" description="WD" evidence="7">
    <location>
        <begin position="302"/>
        <end position="318"/>
    </location>
</feature>
<dbReference type="Gene3D" id="2.130.10.10">
    <property type="entry name" value="YVTN repeat-like/Quinoprotein amine dehydrogenase"/>
    <property type="match status" value="2"/>
</dbReference>
<feature type="domain" description="Peptidase M20 dimerisation" evidence="9">
    <location>
        <begin position="533"/>
        <end position="675"/>
    </location>
</feature>
<gene>
    <name evidence="10" type="ORF">NLI96_g6169</name>
</gene>
<dbReference type="Pfam" id="PF01546">
    <property type="entry name" value="Peptidase_M20"/>
    <property type="match status" value="1"/>
</dbReference>
<dbReference type="PANTHER" id="PTHR43270:SF8">
    <property type="entry name" value="DI- AND TRIPEPTIDASE DUG2-RELATED"/>
    <property type="match status" value="1"/>
</dbReference>
<keyword evidence="2 7" id="KW-0853">WD repeat</keyword>
<dbReference type="InterPro" id="IPR017149">
    <property type="entry name" value="GSH_degradosome_Dug2"/>
</dbReference>
<reference evidence="10" key="1">
    <citation type="submission" date="2022-07" db="EMBL/GenBank/DDBJ databases">
        <title>Genome Sequence of Physisporinus lineatus.</title>
        <authorList>
            <person name="Buettner E."/>
        </authorList>
    </citation>
    <scope>NUCLEOTIDE SEQUENCE</scope>
    <source>
        <strain evidence="10">VT162</strain>
    </source>
</reference>
<dbReference type="Gene3D" id="3.40.630.10">
    <property type="entry name" value="Zn peptidases"/>
    <property type="match status" value="1"/>
</dbReference>
<feature type="compositionally biased region" description="Low complexity" evidence="8">
    <location>
        <begin position="1"/>
        <end position="19"/>
    </location>
</feature>
<dbReference type="Gene3D" id="3.30.70.360">
    <property type="match status" value="1"/>
</dbReference>
<feature type="region of interest" description="Disordered" evidence="8">
    <location>
        <begin position="1"/>
        <end position="22"/>
    </location>
</feature>
<feature type="region of interest" description="Disordered" evidence="8">
    <location>
        <begin position="380"/>
        <end position="400"/>
    </location>
</feature>
<evidence type="ECO:0000256" key="3">
    <source>
        <dbReference type="ARBA" id="ARBA00022670"/>
    </source>
</evidence>
<dbReference type="GO" id="GO:0046872">
    <property type="term" value="F:metal ion binding"/>
    <property type="evidence" value="ECO:0007669"/>
    <property type="project" value="UniProtKB-KW"/>
</dbReference>
<comment type="similarity">
    <text evidence="1">Belongs to the peptidase M20A family.</text>
</comment>
<dbReference type="InterPro" id="IPR020472">
    <property type="entry name" value="WD40_PAC1"/>
</dbReference>
<dbReference type="InterPro" id="IPR015943">
    <property type="entry name" value="WD40/YVTN_repeat-like_dom_sf"/>
</dbReference>